<evidence type="ECO:0000313" key="3">
    <source>
        <dbReference type="Proteomes" id="UP001158576"/>
    </source>
</evidence>
<protein>
    <submittedName>
        <fullName evidence="2">Oidioi.mRNA.OKI2018_I69.chr2.g6362.t1.cds</fullName>
    </submittedName>
</protein>
<dbReference type="Proteomes" id="UP001158576">
    <property type="component" value="Chromosome 2"/>
</dbReference>
<keyword evidence="1" id="KW-0812">Transmembrane</keyword>
<reference evidence="2 3" key="1">
    <citation type="submission" date="2021-04" db="EMBL/GenBank/DDBJ databases">
        <authorList>
            <person name="Bliznina A."/>
        </authorList>
    </citation>
    <scope>NUCLEOTIDE SEQUENCE [LARGE SCALE GENOMIC DNA]</scope>
</reference>
<accession>A0ABN7T6D8</accession>
<gene>
    <name evidence="2" type="ORF">OKIOD_LOCUS15127</name>
</gene>
<name>A0ABN7T6D8_OIKDI</name>
<keyword evidence="1" id="KW-1133">Transmembrane helix</keyword>
<dbReference type="EMBL" id="OU015567">
    <property type="protein sequence ID" value="CAG5112109.1"/>
    <property type="molecule type" value="Genomic_DNA"/>
</dbReference>
<feature type="transmembrane region" description="Helical" evidence="1">
    <location>
        <begin position="177"/>
        <end position="198"/>
    </location>
</feature>
<organism evidence="2 3">
    <name type="scientific">Oikopleura dioica</name>
    <name type="common">Tunicate</name>
    <dbReference type="NCBI Taxonomy" id="34765"/>
    <lineage>
        <taxon>Eukaryota</taxon>
        <taxon>Metazoa</taxon>
        <taxon>Chordata</taxon>
        <taxon>Tunicata</taxon>
        <taxon>Appendicularia</taxon>
        <taxon>Copelata</taxon>
        <taxon>Oikopleuridae</taxon>
        <taxon>Oikopleura</taxon>
    </lineage>
</organism>
<proteinExistence type="predicted"/>
<evidence type="ECO:0000256" key="1">
    <source>
        <dbReference type="SAM" id="Phobius"/>
    </source>
</evidence>
<evidence type="ECO:0000313" key="2">
    <source>
        <dbReference type="EMBL" id="CAG5112109.1"/>
    </source>
</evidence>
<sequence length="215" mass="25005">MIILVLELEKDRFLVQRTNKEAEAVFDEHVSGRADCIFTQRYKPQSFIIEKSCAGSLDDLEEVIFSYMLDFGIDNVRGGQYNELFFTKERHLQLKKKIGTRFDKCFNCLGNHRIRKCAKPIEIDEELREMVQEIFEGDSSGDEKIDPKDLDEDERLALRMQMGVDDGYERDESGNCFIVCVLVAFFVLGFYLFIYLILTRYGGKNLKISFKTGRV</sequence>
<keyword evidence="3" id="KW-1185">Reference proteome</keyword>
<keyword evidence="1" id="KW-0472">Membrane</keyword>